<dbReference type="Pfam" id="PF11839">
    <property type="entry name" value="Alanine_zipper"/>
    <property type="match status" value="1"/>
</dbReference>
<name>L0GYL7_9GAMM</name>
<dbReference type="OrthoDB" id="5772588at2"/>
<sequence>MIRPNAKLFALTASTLFGAALLGGCATVDQEARDMAQEALNQANAAQSCCDANQARIDRMYQKIMSK</sequence>
<protein>
    <submittedName>
        <fullName evidence="2">Uncharacterized protein</fullName>
    </submittedName>
</protein>
<keyword evidence="3" id="KW-1185">Reference proteome</keyword>
<evidence type="ECO:0000313" key="3">
    <source>
        <dbReference type="Proteomes" id="UP000010816"/>
    </source>
</evidence>
<dbReference type="HOGENOM" id="CLU_2848484_0_0_6"/>
<proteinExistence type="predicted"/>
<evidence type="ECO:0000313" key="2">
    <source>
        <dbReference type="EMBL" id="AGA90465.1"/>
    </source>
</evidence>
<dbReference type="InterPro" id="IPR021793">
    <property type="entry name" value="Oprl"/>
</dbReference>
<evidence type="ECO:0000256" key="1">
    <source>
        <dbReference type="SAM" id="SignalP"/>
    </source>
</evidence>
<dbReference type="Proteomes" id="UP000010816">
    <property type="component" value="Chromosome"/>
</dbReference>
<dbReference type="AlphaFoldDB" id="L0GYL7"/>
<dbReference type="eggNOG" id="ENOG503377I">
    <property type="taxonomic scope" value="Bacteria"/>
</dbReference>
<reference evidence="2 3" key="1">
    <citation type="submission" date="2011-09" db="EMBL/GenBank/DDBJ databases">
        <title>Complete sequence of chromosome of Thioflavicoccus mobilis 8321.</title>
        <authorList>
            <consortium name="US DOE Joint Genome Institute"/>
            <person name="Lucas S."/>
            <person name="Han J."/>
            <person name="Lapidus A."/>
            <person name="Cheng J.-F."/>
            <person name="Goodwin L."/>
            <person name="Pitluck S."/>
            <person name="Peters L."/>
            <person name="Ovchinnikova G."/>
            <person name="Lu M."/>
            <person name="Detter J.C."/>
            <person name="Han C."/>
            <person name="Tapia R."/>
            <person name="Land M."/>
            <person name="Hauser L."/>
            <person name="Kyrpides N."/>
            <person name="Ivanova N."/>
            <person name="Pagani I."/>
            <person name="Vogl K."/>
            <person name="Liu Z."/>
            <person name="Imhoff J."/>
            <person name="Thiel V."/>
            <person name="Frigaard N.-U."/>
            <person name="Bryant D."/>
            <person name="Woyke T."/>
        </authorList>
    </citation>
    <scope>NUCLEOTIDE SEQUENCE [LARGE SCALE GENOMIC DNA]</scope>
    <source>
        <strain evidence="2 3">8321</strain>
    </source>
</reference>
<dbReference type="KEGG" id="tmb:Thimo_1688"/>
<feature type="signal peptide" evidence="1">
    <location>
        <begin position="1"/>
        <end position="19"/>
    </location>
</feature>
<dbReference type="EMBL" id="CP003051">
    <property type="protein sequence ID" value="AGA90465.1"/>
    <property type="molecule type" value="Genomic_DNA"/>
</dbReference>
<dbReference type="PROSITE" id="PS51257">
    <property type="entry name" value="PROKAR_LIPOPROTEIN"/>
    <property type="match status" value="1"/>
</dbReference>
<accession>L0GYL7</accession>
<feature type="chain" id="PRO_5003943535" evidence="1">
    <location>
        <begin position="20"/>
        <end position="67"/>
    </location>
</feature>
<dbReference type="RefSeq" id="WP_015280606.1">
    <property type="nucleotide sequence ID" value="NC_019940.1"/>
</dbReference>
<gene>
    <name evidence="2" type="ORF">Thimo_1688</name>
</gene>
<keyword evidence="1" id="KW-0732">Signal</keyword>
<organism evidence="2 3">
    <name type="scientific">Thioflavicoccus mobilis 8321</name>
    <dbReference type="NCBI Taxonomy" id="765912"/>
    <lineage>
        <taxon>Bacteria</taxon>
        <taxon>Pseudomonadati</taxon>
        <taxon>Pseudomonadota</taxon>
        <taxon>Gammaproteobacteria</taxon>
        <taxon>Chromatiales</taxon>
        <taxon>Chromatiaceae</taxon>
        <taxon>Thioflavicoccus</taxon>
    </lineage>
</organism>